<accession>A0A1R2B3W8</accession>
<evidence type="ECO:0000256" key="5">
    <source>
        <dbReference type="PROSITE-ProRule" id="PRU00283"/>
    </source>
</evidence>
<reference evidence="9 10" key="1">
    <citation type="submission" date="2016-11" db="EMBL/GenBank/DDBJ databases">
        <title>The macronuclear genome of Stentor coeruleus: a giant cell with tiny introns.</title>
        <authorList>
            <person name="Slabodnick M."/>
            <person name="Ruby J.G."/>
            <person name="Reiff S.B."/>
            <person name="Swart E.C."/>
            <person name="Gosai S."/>
            <person name="Prabakaran S."/>
            <person name="Witkowska E."/>
            <person name="Larue G.E."/>
            <person name="Fisher S."/>
            <person name="Freeman R.M."/>
            <person name="Gunawardena J."/>
            <person name="Chu W."/>
            <person name="Stover N.A."/>
            <person name="Gregory B.D."/>
            <person name="Nowacki M."/>
            <person name="Derisi J."/>
            <person name="Roy S.W."/>
            <person name="Marshall W.F."/>
            <person name="Sood P."/>
        </authorList>
    </citation>
    <scope>NUCLEOTIDE SEQUENCE [LARGE SCALE GENOMIC DNA]</scope>
    <source>
        <strain evidence="9">WM001</strain>
    </source>
</reference>
<evidence type="ECO:0000256" key="6">
    <source>
        <dbReference type="SAM" id="Coils"/>
    </source>
</evidence>
<dbReference type="InterPro" id="IPR001752">
    <property type="entry name" value="Kinesin_motor_dom"/>
</dbReference>
<dbReference type="GO" id="GO:0007018">
    <property type="term" value="P:microtubule-based movement"/>
    <property type="evidence" value="ECO:0007669"/>
    <property type="project" value="InterPro"/>
</dbReference>
<dbReference type="InterPro" id="IPR027640">
    <property type="entry name" value="Kinesin-like_fam"/>
</dbReference>
<feature type="coiled-coil region" evidence="6">
    <location>
        <begin position="384"/>
        <end position="473"/>
    </location>
</feature>
<dbReference type="PANTHER" id="PTHR24115:SF1008">
    <property type="entry name" value="KINESIN-LIKE PROTEIN SUBITO"/>
    <property type="match status" value="1"/>
</dbReference>
<evidence type="ECO:0000256" key="1">
    <source>
        <dbReference type="ARBA" id="ARBA00022701"/>
    </source>
</evidence>
<feature type="coiled-coil region" evidence="6">
    <location>
        <begin position="716"/>
        <end position="743"/>
    </location>
</feature>
<proteinExistence type="inferred from homology"/>
<dbReference type="EMBL" id="MPUH01000988">
    <property type="protein sequence ID" value="OMJ71462.1"/>
    <property type="molecule type" value="Genomic_DNA"/>
</dbReference>
<evidence type="ECO:0000259" key="8">
    <source>
        <dbReference type="PROSITE" id="PS50067"/>
    </source>
</evidence>
<keyword evidence="1" id="KW-0493">Microtubule</keyword>
<comment type="similarity">
    <text evidence="5">Belongs to the TRAFAC class myosin-kinesin ATPase superfamily. Kinesin family.</text>
</comment>
<dbReference type="GO" id="GO:0008017">
    <property type="term" value="F:microtubule binding"/>
    <property type="evidence" value="ECO:0007669"/>
    <property type="project" value="InterPro"/>
</dbReference>
<protein>
    <recommendedName>
        <fullName evidence="8">Kinesin motor domain-containing protein</fullName>
    </recommendedName>
</protein>
<sequence length="777" mass="89876">MASQVVRLYLRVRHTKDQANYTIDHKTFKYNNDNYVFHRIFSKETSQQDLFEEVGRPLVDNIMRGINGILLAYGASGAGKTHSLLGDHEQEGIVQRALEEIFQRAKVLRTKKNIGVVLSCFEIDKERIRDLARILSDGKQHFGEESLEIREHQGNVYIDNLTITQIDSLHEALHMIQEGRRLRKAPDLNVESHSLVYTVFKITVSQKEMNICKAGTLTIVDLADSDSVQEGITKTLESLRHLIVDLQQGHHASSDESTLTKILASNLKHNCLTSVLFHINNSQDKPSHNTLDYSNNCYSHINNPSAESVVFKSQQQIMRIRKLQDEILDLKHQIDKAQEIHESKLRGFGDIIGFNIDIESVINGNNMEKEKKNIESHVNSVEVLDEVQIRNKRLELKLKKNSKIFEDLQKFESKNKDRNSEQIKTLEDQIKSVKIEIIELNEKIQENVRKKLNSRTEELNQVLLSNHMELEEKAAVIHNLPFTLQSIASDMRAVIEYKELGKSELEFELSKKFQQNEENHSKNMVKIKQESEQSLKTLDSKMRGFETECNIYIREKCEKIKRIEKEIIGLYNLFVDHDRLVKNIESGVFNHGIKPIYITIHDIPKPPQREKFPYLFKSLMTNGVLTSSKDNNFIKISTSLFTKKYVNTKKNNLNTIGTNFRVTFPPAEKVVEIKPDEIDDEEKEKEKEEDSSEKSLILQDEAGKLQQKALDLVKKVKLAKMTINGLEQRSEELDVEIKKMSCDRDKHKEMYTNLMKSKIESKIVIDSQKRLLNKYII</sequence>
<keyword evidence="2 5" id="KW-0547">Nucleotide-binding</keyword>
<feature type="domain" description="Kinesin motor" evidence="8">
    <location>
        <begin position="5"/>
        <end position="305"/>
    </location>
</feature>
<dbReference type="Pfam" id="PF00225">
    <property type="entry name" value="Kinesin"/>
    <property type="match status" value="1"/>
</dbReference>
<dbReference type="GO" id="GO:0005871">
    <property type="term" value="C:kinesin complex"/>
    <property type="evidence" value="ECO:0007669"/>
    <property type="project" value="TreeGrafter"/>
</dbReference>
<evidence type="ECO:0000313" key="10">
    <source>
        <dbReference type="Proteomes" id="UP000187209"/>
    </source>
</evidence>
<feature type="binding site" evidence="5">
    <location>
        <begin position="74"/>
        <end position="81"/>
    </location>
    <ligand>
        <name>ATP</name>
        <dbReference type="ChEBI" id="CHEBI:30616"/>
    </ligand>
</feature>
<dbReference type="GO" id="GO:0003777">
    <property type="term" value="F:microtubule motor activity"/>
    <property type="evidence" value="ECO:0007669"/>
    <property type="project" value="InterPro"/>
</dbReference>
<comment type="caution">
    <text evidence="9">The sequence shown here is derived from an EMBL/GenBank/DDBJ whole genome shotgun (WGS) entry which is preliminary data.</text>
</comment>
<evidence type="ECO:0000256" key="3">
    <source>
        <dbReference type="ARBA" id="ARBA00022840"/>
    </source>
</evidence>
<dbReference type="GO" id="GO:0005874">
    <property type="term" value="C:microtubule"/>
    <property type="evidence" value="ECO:0007669"/>
    <property type="project" value="UniProtKB-KW"/>
</dbReference>
<feature type="region of interest" description="Disordered" evidence="7">
    <location>
        <begin position="677"/>
        <end position="698"/>
    </location>
</feature>
<dbReference type="GO" id="GO:0005634">
    <property type="term" value="C:nucleus"/>
    <property type="evidence" value="ECO:0007669"/>
    <property type="project" value="TreeGrafter"/>
</dbReference>
<keyword evidence="4 5" id="KW-0505">Motor protein</keyword>
<dbReference type="SUPFAM" id="SSF52540">
    <property type="entry name" value="P-loop containing nucleoside triphosphate hydrolases"/>
    <property type="match status" value="1"/>
</dbReference>
<dbReference type="PANTHER" id="PTHR24115">
    <property type="entry name" value="KINESIN-RELATED"/>
    <property type="match status" value="1"/>
</dbReference>
<evidence type="ECO:0000256" key="2">
    <source>
        <dbReference type="ARBA" id="ARBA00022741"/>
    </source>
</evidence>
<dbReference type="GO" id="GO:0005524">
    <property type="term" value="F:ATP binding"/>
    <property type="evidence" value="ECO:0007669"/>
    <property type="project" value="UniProtKB-UniRule"/>
</dbReference>
<keyword evidence="3 5" id="KW-0067">ATP-binding</keyword>
<dbReference type="GO" id="GO:0016887">
    <property type="term" value="F:ATP hydrolysis activity"/>
    <property type="evidence" value="ECO:0007669"/>
    <property type="project" value="TreeGrafter"/>
</dbReference>
<dbReference type="Gene3D" id="3.40.850.10">
    <property type="entry name" value="Kinesin motor domain"/>
    <property type="match status" value="1"/>
</dbReference>
<evidence type="ECO:0000256" key="4">
    <source>
        <dbReference type="ARBA" id="ARBA00023175"/>
    </source>
</evidence>
<dbReference type="PROSITE" id="PS50067">
    <property type="entry name" value="KINESIN_MOTOR_2"/>
    <property type="match status" value="1"/>
</dbReference>
<feature type="compositionally biased region" description="Acidic residues" evidence="7">
    <location>
        <begin position="677"/>
        <end position="691"/>
    </location>
</feature>
<name>A0A1R2B3W8_9CILI</name>
<gene>
    <name evidence="9" type="ORF">SteCoe_30329</name>
</gene>
<evidence type="ECO:0000313" key="9">
    <source>
        <dbReference type="EMBL" id="OMJ71462.1"/>
    </source>
</evidence>
<keyword evidence="10" id="KW-1185">Reference proteome</keyword>
<dbReference type="InterPro" id="IPR027417">
    <property type="entry name" value="P-loop_NTPase"/>
</dbReference>
<dbReference type="Proteomes" id="UP000187209">
    <property type="component" value="Unassembled WGS sequence"/>
</dbReference>
<dbReference type="PRINTS" id="PR00380">
    <property type="entry name" value="KINESINHEAVY"/>
</dbReference>
<dbReference type="AlphaFoldDB" id="A0A1R2B3W8"/>
<dbReference type="InterPro" id="IPR036961">
    <property type="entry name" value="Kinesin_motor_dom_sf"/>
</dbReference>
<dbReference type="OrthoDB" id="348738at2759"/>
<organism evidence="9 10">
    <name type="scientific">Stentor coeruleus</name>
    <dbReference type="NCBI Taxonomy" id="5963"/>
    <lineage>
        <taxon>Eukaryota</taxon>
        <taxon>Sar</taxon>
        <taxon>Alveolata</taxon>
        <taxon>Ciliophora</taxon>
        <taxon>Postciliodesmatophora</taxon>
        <taxon>Heterotrichea</taxon>
        <taxon>Heterotrichida</taxon>
        <taxon>Stentoridae</taxon>
        <taxon>Stentor</taxon>
    </lineage>
</organism>
<evidence type="ECO:0000256" key="7">
    <source>
        <dbReference type="SAM" id="MobiDB-lite"/>
    </source>
</evidence>
<keyword evidence="6" id="KW-0175">Coiled coil</keyword>
<dbReference type="SMART" id="SM00129">
    <property type="entry name" value="KISc"/>
    <property type="match status" value="1"/>
</dbReference>